<accession>A0A371GRL3</accession>
<feature type="non-terminal residue" evidence="1">
    <location>
        <position position="1"/>
    </location>
</feature>
<dbReference type="InterPro" id="IPR043502">
    <property type="entry name" value="DNA/RNA_pol_sf"/>
</dbReference>
<dbReference type="SUPFAM" id="SSF56672">
    <property type="entry name" value="DNA/RNA polymerases"/>
    <property type="match status" value="1"/>
</dbReference>
<comment type="caution">
    <text evidence="1">The sequence shown here is derived from an EMBL/GenBank/DDBJ whole genome shotgun (WGS) entry which is preliminary data.</text>
</comment>
<dbReference type="OrthoDB" id="101614at2759"/>
<gene>
    <name evidence="1" type="ORF">CR513_24619</name>
</gene>
<protein>
    <submittedName>
        <fullName evidence="1">Uncharacterized protein</fullName>
    </submittedName>
</protein>
<evidence type="ECO:0000313" key="1">
    <source>
        <dbReference type="EMBL" id="RDX93160.1"/>
    </source>
</evidence>
<evidence type="ECO:0000313" key="2">
    <source>
        <dbReference type="Proteomes" id="UP000257109"/>
    </source>
</evidence>
<sequence length="125" mass="13613">LNPAKCTFGVGTGKLLGFIVNERGIELDPDKVKAIRDMPAPKTEMEGQLHSPIDLSIDGYLQPNIQTPMDEPKYGMESRMLRSLRESQAEPGVTSCSRSNNTWQTLNIVLNGVEGIHGGHPGIAK</sequence>
<name>A0A371GRL3_MUCPR</name>
<dbReference type="EMBL" id="QJKJ01004685">
    <property type="protein sequence ID" value="RDX93160.1"/>
    <property type="molecule type" value="Genomic_DNA"/>
</dbReference>
<feature type="non-terminal residue" evidence="1">
    <location>
        <position position="125"/>
    </location>
</feature>
<keyword evidence="2" id="KW-1185">Reference proteome</keyword>
<proteinExistence type="predicted"/>
<organism evidence="1 2">
    <name type="scientific">Mucuna pruriens</name>
    <name type="common">Velvet bean</name>
    <name type="synonym">Dolichos pruriens</name>
    <dbReference type="NCBI Taxonomy" id="157652"/>
    <lineage>
        <taxon>Eukaryota</taxon>
        <taxon>Viridiplantae</taxon>
        <taxon>Streptophyta</taxon>
        <taxon>Embryophyta</taxon>
        <taxon>Tracheophyta</taxon>
        <taxon>Spermatophyta</taxon>
        <taxon>Magnoliopsida</taxon>
        <taxon>eudicotyledons</taxon>
        <taxon>Gunneridae</taxon>
        <taxon>Pentapetalae</taxon>
        <taxon>rosids</taxon>
        <taxon>fabids</taxon>
        <taxon>Fabales</taxon>
        <taxon>Fabaceae</taxon>
        <taxon>Papilionoideae</taxon>
        <taxon>50 kb inversion clade</taxon>
        <taxon>NPAAA clade</taxon>
        <taxon>indigoferoid/millettioid clade</taxon>
        <taxon>Phaseoleae</taxon>
        <taxon>Mucuna</taxon>
    </lineage>
</organism>
<dbReference type="AlphaFoldDB" id="A0A371GRL3"/>
<reference evidence="1" key="1">
    <citation type="submission" date="2018-05" db="EMBL/GenBank/DDBJ databases">
        <title>Draft genome of Mucuna pruriens seed.</title>
        <authorList>
            <person name="Nnadi N.E."/>
            <person name="Vos R."/>
            <person name="Hasami M.H."/>
            <person name="Devisetty U.K."/>
            <person name="Aguiy J.C."/>
        </authorList>
    </citation>
    <scope>NUCLEOTIDE SEQUENCE [LARGE SCALE GENOMIC DNA]</scope>
    <source>
        <strain evidence="1">JCA_2017</strain>
    </source>
</reference>
<dbReference type="Proteomes" id="UP000257109">
    <property type="component" value="Unassembled WGS sequence"/>
</dbReference>